<name>A0AAV2KPK2_KNICA</name>
<dbReference type="AlphaFoldDB" id="A0AAV2KPK2"/>
<dbReference type="Proteomes" id="UP001497482">
    <property type="component" value="Chromosome 2"/>
</dbReference>
<feature type="compositionally biased region" description="Low complexity" evidence="1">
    <location>
        <begin position="133"/>
        <end position="142"/>
    </location>
</feature>
<feature type="region of interest" description="Disordered" evidence="1">
    <location>
        <begin position="53"/>
        <end position="77"/>
    </location>
</feature>
<keyword evidence="3" id="KW-1185">Reference proteome</keyword>
<proteinExistence type="predicted"/>
<evidence type="ECO:0000256" key="1">
    <source>
        <dbReference type="SAM" id="MobiDB-lite"/>
    </source>
</evidence>
<feature type="region of interest" description="Disordered" evidence="1">
    <location>
        <begin position="641"/>
        <end position="669"/>
    </location>
</feature>
<protein>
    <submittedName>
        <fullName evidence="2">Uncharacterized protein</fullName>
    </submittedName>
</protein>
<reference evidence="2 3" key="1">
    <citation type="submission" date="2024-04" db="EMBL/GenBank/DDBJ databases">
        <authorList>
            <person name="Waldvogel A.-M."/>
            <person name="Schoenle A."/>
        </authorList>
    </citation>
    <scope>NUCLEOTIDE SEQUENCE [LARGE SCALE GENOMIC DNA]</scope>
</reference>
<feature type="compositionally biased region" description="Low complexity" evidence="1">
    <location>
        <begin position="167"/>
        <end position="190"/>
    </location>
</feature>
<sequence>MGSLSHIAPSHPRSLAIPSPRHSSISSNLPTTPFPGLLSTLLPSLRMLRHSLPLKPSPPCRPPRPLLPPPSSSQYVPTHESLLSPFIHSSRQPRLSNHSRSSPILHLPVSSPTRYLYSHAFLLLLRSSHIPLQPSRPQSVSRVPPPPHFPPRSFLTNSHPAGTRARSCPSPSLTPLSSSLALGTTTSPSRLTPPPSQLSSSSSFSHLPPSLVSISVSLAGWVHSLSSLFHSPLLHPLDNLLISPPSVSPRERLGGVALLAPQGLHLPLLSPSSFVPNAPLSPPPLTFSLSLPYSSLVGLTGRHLLSPSSLIPRHSLPHILLPFPRLLFPVSPLISPLLPLYSPPPSIHLYLSLSLPPIPHTPLAPPTPSSLFLSSAHATPSPFPLFLSTYPSLLLFLFHPPDSPLLSLFSSPARPLPLHRSSLFNSPHSNQITLFSPRSPSSSPFNHLLSSIHPPPPSSLPLHYSLSRQASSHLSVNRIHRSPSNIFSPRLAFVLTPHPPLSSSSRQHSSSADLLSSLSSRHPQLTSSSRICRLHILSSRSCLGAGGSALGGFFTPTPSVSFPASSSPSSHHLHSSRSPSIELSLAPPSLTRLPWSTSEHFLCLNRGRPTPASSPPRCLASYLPTLFSYLRGSLSLTPLSSHARSSSPVSSFSPNIPRPSGSSVRSDSSPLRPLLFHIALPSVSNLCPLPSLCLYPSINPQVSTLIPVTSQSIFPPSWPSPRNASPVSVTSLSLTRSHTPFRSHLADTSRLQPSSRRSHLLNRLSSSPCTSLVFLSIRSSATCLIRFLASYFSPLLYRLGIRIRLCSFLPLNSDLFHLSRASVLISLSLLAHLTLSLFSPKSRFPLPLPYPHLSPISHSL</sequence>
<feature type="region of interest" description="Disordered" evidence="1">
    <location>
        <begin position="1"/>
        <end position="29"/>
    </location>
</feature>
<gene>
    <name evidence="2" type="ORF">KC01_LOCUS21207</name>
</gene>
<accession>A0AAV2KPK2</accession>
<feature type="compositionally biased region" description="Pro residues" evidence="1">
    <location>
        <begin position="55"/>
        <end position="71"/>
    </location>
</feature>
<dbReference type="EMBL" id="OZ035824">
    <property type="protein sequence ID" value="CAL1591872.1"/>
    <property type="molecule type" value="Genomic_DNA"/>
</dbReference>
<feature type="region of interest" description="Disordered" evidence="1">
    <location>
        <begin position="133"/>
        <end position="203"/>
    </location>
</feature>
<organism evidence="2 3">
    <name type="scientific">Knipowitschia caucasica</name>
    <name type="common">Caucasian dwarf goby</name>
    <name type="synonym">Pomatoschistus caucasicus</name>
    <dbReference type="NCBI Taxonomy" id="637954"/>
    <lineage>
        <taxon>Eukaryota</taxon>
        <taxon>Metazoa</taxon>
        <taxon>Chordata</taxon>
        <taxon>Craniata</taxon>
        <taxon>Vertebrata</taxon>
        <taxon>Euteleostomi</taxon>
        <taxon>Actinopterygii</taxon>
        <taxon>Neopterygii</taxon>
        <taxon>Teleostei</taxon>
        <taxon>Neoteleostei</taxon>
        <taxon>Acanthomorphata</taxon>
        <taxon>Gobiaria</taxon>
        <taxon>Gobiiformes</taxon>
        <taxon>Gobioidei</taxon>
        <taxon>Gobiidae</taxon>
        <taxon>Gobiinae</taxon>
        <taxon>Knipowitschia</taxon>
    </lineage>
</organism>
<evidence type="ECO:0000313" key="2">
    <source>
        <dbReference type="EMBL" id="CAL1591872.1"/>
    </source>
</evidence>
<evidence type="ECO:0000313" key="3">
    <source>
        <dbReference type="Proteomes" id="UP001497482"/>
    </source>
</evidence>